<evidence type="ECO:0008006" key="5">
    <source>
        <dbReference type="Google" id="ProtNLM"/>
    </source>
</evidence>
<dbReference type="Proteomes" id="UP001304515">
    <property type="component" value="Chromosome"/>
</dbReference>
<evidence type="ECO:0000313" key="2">
    <source>
        <dbReference type="EMBL" id="WNM19969.1"/>
    </source>
</evidence>
<feature type="chain" id="PRO_5044705414" description="Tetratricopeptide repeat protein" evidence="1">
    <location>
        <begin position="19"/>
        <end position="424"/>
    </location>
</feature>
<dbReference type="EMBL" id="CP134878">
    <property type="protein sequence ID" value="WNM19969.1"/>
    <property type="molecule type" value="Genomic_DNA"/>
</dbReference>
<proteinExistence type="predicted"/>
<gene>
    <name evidence="3" type="ORF">RN605_11800</name>
    <name evidence="2" type="ORF">RN608_04630</name>
</gene>
<organism evidence="3 4">
    <name type="scientific">Flavobacterium capsici</name>
    <dbReference type="NCBI Taxonomy" id="3075618"/>
    <lineage>
        <taxon>Bacteria</taxon>
        <taxon>Pseudomonadati</taxon>
        <taxon>Bacteroidota</taxon>
        <taxon>Flavobacteriia</taxon>
        <taxon>Flavobacteriales</taxon>
        <taxon>Flavobacteriaceae</taxon>
        <taxon>Flavobacterium</taxon>
    </lineage>
</organism>
<evidence type="ECO:0000313" key="4">
    <source>
        <dbReference type="Proteomes" id="UP001304515"/>
    </source>
</evidence>
<sequence>MRVIILITVILFSLNSNAQKIDCSLQTKEYQEFLKVKNYSDAFSPWEFVKDKCPSQSKEIYTDGIKIIQYKIDNTATPEEKEKLVRDLLSLYNKYNKNFPEITQDYEVYKGLALLENNIDAKDEIFQYFDNGFSKALDKVTSANAIFNYFKLLIEKNQNGDKSVSSDKIIEKYSLLSNQINNLFTKNPEERESYIAARKGVNSLANEFLNCDNLTSYYEKKMPQNQENEVWLQASLNTLSDKCSATPIFLAMAERYYALKVSSQSSSYLAIASLKNRKFDEAKKHYIESAELESDLTEKATKYYTLATGLFSGDKAKAKEFLLKSLEFNPKLGKAYLFLAQLYSSSASDCGKTPFEKKAVHYLAQQTVKKAAIADERLKSNVDIFIKNSSKESLSPKDISDAKMNGKSMTIGCWINEEIIFPSK</sequence>
<evidence type="ECO:0000256" key="1">
    <source>
        <dbReference type="SAM" id="SignalP"/>
    </source>
</evidence>
<feature type="signal peptide" evidence="1">
    <location>
        <begin position="1"/>
        <end position="18"/>
    </location>
</feature>
<accession>A0AA96J561</accession>
<keyword evidence="1" id="KW-0732">Signal</keyword>
<keyword evidence="4" id="KW-1185">Reference proteome</keyword>
<dbReference type="AlphaFoldDB" id="A0AA96J561"/>
<dbReference type="EMBL" id="CP134890">
    <property type="protein sequence ID" value="WNM21358.1"/>
    <property type="molecule type" value="Genomic_DNA"/>
</dbReference>
<dbReference type="InterPro" id="IPR011990">
    <property type="entry name" value="TPR-like_helical_dom_sf"/>
</dbReference>
<dbReference type="SUPFAM" id="SSF48452">
    <property type="entry name" value="TPR-like"/>
    <property type="match status" value="1"/>
</dbReference>
<name>A0AA96J561_9FLAO</name>
<dbReference type="KEGG" id="fcj:RN605_11800"/>
<dbReference type="RefSeq" id="WP_313325030.1">
    <property type="nucleotide sequence ID" value="NZ_CP134878.1"/>
</dbReference>
<evidence type="ECO:0000313" key="3">
    <source>
        <dbReference type="EMBL" id="WNM21358.1"/>
    </source>
</evidence>
<dbReference type="Gene3D" id="1.25.40.10">
    <property type="entry name" value="Tetratricopeptide repeat domain"/>
    <property type="match status" value="1"/>
</dbReference>
<reference evidence="3 4" key="1">
    <citation type="submission" date="2023-09" db="EMBL/GenBank/DDBJ databases">
        <title>Flavobacterium sp. a novel bacteria isolate from Pepper rhizosphere.</title>
        <authorList>
            <person name="Peng Y."/>
            <person name="Lee J."/>
        </authorList>
    </citation>
    <scope>NUCLEOTIDE SEQUENCE [LARGE SCALE GENOMIC DNA]</scope>
    <source>
        <strain evidence="2">PMR2A8</strain>
        <strain evidence="3 4">PMTSA4</strain>
    </source>
</reference>
<protein>
    <recommendedName>
        <fullName evidence="5">Tetratricopeptide repeat protein</fullName>
    </recommendedName>
</protein>
<accession>A0AA96EWR0</accession>